<sequence>MRFPTLQLVVCLLLLGITFTARAQNVAIAAGTELHALNFMQEDTAPSPIVGLPLPSPGRTTSDPVLTPQLPSSPPPPVTNLPPGPPSPSPPSIPPPTPAPSPAPPPPPVISPPPTPPPPPPTPLPPPAPPSPAPIPVPPPSPPSSSCAAVYQQCGGQTYTGPRCCQTGSCVVQNAYYSQCLQTSTNSGCVGNYGQCGGNGYSGPSCCQAGYSCRVQNPYYSQCVPV</sequence>
<dbReference type="STRING" id="1344416.A0A138ZXY1"/>
<evidence type="ECO:0000313" key="5">
    <source>
        <dbReference type="EMBL" id="KXS08993.1"/>
    </source>
</evidence>
<gene>
    <name evidence="5" type="ORF">M427DRAFT_64939</name>
</gene>
<keyword evidence="1 3" id="KW-0732">Signal</keyword>
<dbReference type="InterPro" id="IPR000254">
    <property type="entry name" value="CBD"/>
</dbReference>
<evidence type="ECO:0000256" key="3">
    <source>
        <dbReference type="SAM" id="SignalP"/>
    </source>
</evidence>
<feature type="domain" description="CBM1" evidence="4">
    <location>
        <begin position="188"/>
        <end position="224"/>
    </location>
</feature>
<name>A0A138ZXY1_GONPJ</name>
<dbReference type="EMBL" id="KQ965904">
    <property type="protein sequence ID" value="KXS08993.1"/>
    <property type="molecule type" value="Genomic_DNA"/>
</dbReference>
<keyword evidence="6" id="KW-1185">Reference proteome</keyword>
<feature type="chain" id="PRO_5007295814" evidence="3">
    <location>
        <begin position="24"/>
        <end position="226"/>
    </location>
</feature>
<evidence type="ECO:0000313" key="6">
    <source>
        <dbReference type="Proteomes" id="UP000070544"/>
    </source>
</evidence>
<protein>
    <submittedName>
        <fullName evidence="5">Carbohydrate-binding module family 1 protein</fullName>
    </submittedName>
</protein>
<dbReference type="SUPFAM" id="SSF57180">
    <property type="entry name" value="Cellulose-binding domain"/>
    <property type="match status" value="2"/>
</dbReference>
<feature type="compositionally biased region" description="Pro residues" evidence="2">
    <location>
        <begin position="71"/>
        <end position="142"/>
    </location>
</feature>
<accession>A0A138ZXY1</accession>
<dbReference type="AlphaFoldDB" id="A0A138ZXY1"/>
<evidence type="ECO:0000256" key="1">
    <source>
        <dbReference type="ARBA" id="ARBA00022729"/>
    </source>
</evidence>
<organism evidence="5 6">
    <name type="scientific">Gonapodya prolifera (strain JEL478)</name>
    <name type="common">Monoblepharis prolifera</name>
    <dbReference type="NCBI Taxonomy" id="1344416"/>
    <lineage>
        <taxon>Eukaryota</taxon>
        <taxon>Fungi</taxon>
        <taxon>Fungi incertae sedis</taxon>
        <taxon>Chytridiomycota</taxon>
        <taxon>Chytridiomycota incertae sedis</taxon>
        <taxon>Monoblepharidomycetes</taxon>
        <taxon>Monoblepharidales</taxon>
        <taxon>Gonapodyaceae</taxon>
        <taxon>Gonapodya</taxon>
    </lineage>
</organism>
<dbReference type="GO" id="GO:0005576">
    <property type="term" value="C:extracellular region"/>
    <property type="evidence" value="ECO:0007669"/>
    <property type="project" value="InterPro"/>
</dbReference>
<dbReference type="InterPro" id="IPR035971">
    <property type="entry name" value="CBD_sf"/>
</dbReference>
<feature type="region of interest" description="Disordered" evidence="2">
    <location>
        <begin position="48"/>
        <end position="142"/>
    </location>
</feature>
<evidence type="ECO:0000259" key="4">
    <source>
        <dbReference type="PROSITE" id="PS51164"/>
    </source>
</evidence>
<evidence type="ECO:0000256" key="2">
    <source>
        <dbReference type="SAM" id="MobiDB-lite"/>
    </source>
</evidence>
<dbReference type="PRINTS" id="PR01217">
    <property type="entry name" value="PRICHEXTENSN"/>
</dbReference>
<dbReference type="GO" id="GO:0005975">
    <property type="term" value="P:carbohydrate metabolic process"/>
    <property type="evidence" value="ECO:0007669"/>
    <property type="project" value="InterPro"/>
</dbReference>
<dbReference type="Pfam" id="PF00734">
    <property type="entry name" value="CBM_1"/>
    <property type="match status" value="2"/>
</dbReference>
<dbReference type="OrthoDB" id="444269at2759"/>
<dbReference type="OMA" id="DMSTSCA"/>
<dbReference type="Proteomes" id="UP000070544">
    <property type="component" value="Unassembled WGS sequence"/>
</dbReference>
<proteinExistence type="predicted"/>
<dbReference type="PROSITE" id="PS51164">
    <property type="entry name" value="CBM1_2"/>
    <property type="match status" value="2"/>
</dbReference>
<dbReference type="PROSITE" id="PS00562">
    <property type="entry name" value="CBM1_1"/>
    <property type="match status" value="1"/>
</dbReference>
<dbReference type="GO" id="GO:0030248">
    <property type="term" value="F:cellulose binding"/>
    <property type="evidence" value="ECO:0007669"/>
    <property type="project" value="InterPro"/>
</dbReference>
<feature type="domain" description="CBM1" evidence="4">
    <location>
        <begin position="146"/>
        <end position="181"/>
    </location>
</feature>
<dbReference type="SMART" id="SM00236">
    <property type="entry name" value="fCBD"/>
    <property type="match status" value="2"/>
</dbReference>
<reference evidence="5 6" key="1">
    <citation type="journal article" date="2015" name="Genome Biol. Evol.">
        <title>Phylogenomic analyses indicate that early fungi evolved digesting cell walls of algal ancestors of land plants.</title>
        <authorList>
            <person name="Chang Y."/>
            <person name="Wang S."/>
            <person name="Sekimoto S."/>
            <person name="Aerts A.L."/>
            <person name="Choi C."/>
            <person name="Clum A."/>
            <person name="LaButti K.M."/>
            <person name="Lindquist E.A."/>
            <person name="Yee Ngan C."/>
            <person name="Ohm R.A."/>
            <person name="Salamov A.A."/>
            <person name="Grigoriev I.V."/>
            <person name="Spatafora J.W."/>
            <person name="Berbee M.L."/>
        </authorList>
    </citation>
    <scope>NUCLEOTIDE SEQUENCE [LARGE SCALE GENOMIC DNA]</scope>
    <source>
        <strain evidence="5 6">JEL478</strain>
    </source>
</reference>
<feature type="signal peptide" evidence="3">
    <location>
        <begin position="1"/>
        <end position="23"/>
    </location>
</feature>